<gene>
    <name evidence="9" type="ORF">B9G98_04238</name>
</gene>
<comment type="similarity">
    <text evidence="2">Belongs to the anion exchanger (TC 2.A.31) family.</text>
</comment>
<dbReference type="OrthoDB" id="1735926at2759"/>
<evidence type="ECO:0000256" key="2">
    <source>
        <dbReference type="ARBA" id="ARBA00010993"/>
    </source>
</evidence>
<dbReference type="GO" id="GO:0005774">
    <property type="term" value="C:vacuolar membrane"/>
    <property type="evidence" value="ECO:0007669"/>
    <property type="project" value="UniProtKB-SubCell"/>
</dbReference>
<evidence type="ECO:0000259" key="8">
    <source>
        <dbReference type="Pfam" id="PF00955"/>
    </source>
</evidence>
<dbReference type="RefSeq" id="XP_024666563.1">
    <property type="nucleotide sequence ID" value="XM_024810795.1"/>
</dbReference>
<evidence type="ECO:0000313" key="10">
    <source>
        <dbReference type="Proteomes" id="UP000238350"/>
    </source>
</evidence>
<proteinExistence type="inferred from homology"/>
<accession>A0A2T0FNR3</accession>
<dbReference type="GO" id="GO:0005886">
    <property type="term" value="C:plasma membrane"/>
    <property type="evidence" value="ECO:0007669"/>
    <property type="project" value="TreeGrafter"/>
</dbReference>
<feature type="transmembrane region" description="Helical" evidence="7">
    <location>
        <begin position="210"/>
        <end position="229"/>
    </location>
</feature>
<dbReference type="STRING" id="45607.A0A2T0FNR3"/>
<dbReference type="InterPro" id="IPR011531">
    <property type="entry name" value="HCO3_transpt-like_TM_dom"/>
</dbReference>
<keyword evidence="10" id="KW-1185">Reference proteome</keyword>
<dbReference type="GO" id="GO:0000324">
    <property type="term" value="C:fungal-type vacuole"/>
    <property type="evidence" value="ECO:0007669"/>
    <property type="project" value="TreeGrafter"/>
</dbReference>
<feature type="transmembrane region" description="Helical" evidence="7">
    <location>
        <begin position="382"/>
        <end position="403"/>
    </location>
</feature>
<evidence type="ECO:0000313" key="9">
    <source>
        <dbReference type="EMBL" id="PRT56618.1"/>
    </source>
</evidence>
<evidence type="ECO:0000256" key="1">
    <source>
        <dbReference type="ARBA" id="ARBA00004128"/>
    </source>
</evidence>
<dbReference type="PANTHER" id="PTHR11453">
    <property type="entry name" value="ANION EXCHANGE PROTEIN"/>
    <property type="match status" value="1"/>
</dbReference>
<dbReference type="GO" id="GO:0005452">
    <property type="term" value="F:solute:inorganic anion antiporter activity"/>
    <property type="evidence" value="ECO:0007669"/>
    <property type="project" value="InterPro"/>
</dbReference>
<keyword evidence="4 7" id="KW-0812">Transmembrane</keyword>
<comment type="subcellular location">
    <subcellularLocation>
        <location evidence="1">Vacuole membrane</location>
        <topology evidence="1">Multi-pass membrane protein</topology>
    </subcellularLocation>
</comment>
<feature type="domain" description="Bicarbonate transporter-like transmembrane" evidence="8">
    <location>
        <begin position="174"/>
        <end position="486"/>
    </location>
</feature>
<dbReference type="Pfam" id="PF00955">
    <property type="entry name" value="HCO3_cotransp"/>
    <property type="match status" value="2"/>
</dbReference>
<feature type="transmembrane region" description="Helical" evidence="7">
    <location>
        <begin position="265"/>
        <end position="284"/>
    </location>
</feature>
<keyword evidence="6 7" id="KW-0472">Membrane</keyword>
<dbReference type="GeneID" id="36517986"/>
<protein>
    <submittedName>
        <fullName evidence="9">Boron transporter 1</fullName>
    </submittedName>
</protein>
<feature type="transmembrane region" description="Helical" evidence="7">
    <location>
        <begin position="305"/>
        <end position="325"/>
    </location>
</feature>
<keyword evidence="5 7" id="KW-1133">Transmembrane helix</keyword>
<organism evidence="9 10">
    <name type="scientific">Wickerhamiella sorbophila</name>
    <dbReference type="NCBI Taxonomy" id="45607"/>
    <lineage>
        <taxon>Eukaryota</taxon>
        <taxon>Fungi</taxon>
        <taxon>Dikarya</taxon>
        <taxon>Ascomycota</taxon>
        <taxon>Saccharomycotina</taxon>
        <taxon>Dipodascomycetes</taxon>
        <taxon>Dipodascales</taxon>
        <taxon>Trichomonascaceae</taxon>
        <taxon>Wickerhamiella</taxon>
    </lineage>
</organism>
<reference evidence="9 10" key="1">
    <citation type="submission" date="2017-04" db="EMBL/GenBank/DDBJ databases">
        <title>Genome sequencing of [Candida] sorbophila.</title>
        <authorList>
            <person name="Ahn J.O."/>
        </authorList>
    </citation>
    <scope>NUCLEOTIDE SEQUENCE [LARGE SCALE GENOMIC DNA]</scope>
    <source>
        <strain evidence="9 10">DS02</strain>
    </source>
</reference>
<evidence type="ECO:0000256" key="4">
    <source>
        <dbReference type="ARBA" id="ARBA00022692"/>
    </source>
</evidence>
<evidence type="ECO:0000256" key="3">
    <source>
        <dbReference type="ARBA" id="ARBA00022554"/>
    </source>
</evidence>
<dbReference type="Proteomes" id="UP000238350">
    <property type="component" value="Unassembled WGS sequence"/>
</dbReference>
<feature type="transmembrane region" description="Helical" evidence="7">
    <location>
        <begin position="20"/>
        <end position="43"/>
    </location>
</feature>
<feature type="transmembrane region" description="Helical" evidence="7">
    <location>
        <begin position="142"/>
        <end position="160"/>
    </location>
</feature>
<dbReference type="EMBL" id="NDIQ01000022">
    <property type="protein sequence ID" value="PRT56618.1"/>
    <property type="molecule type" value="Genomic_DNA"/>
</dbReference>
<feature type="transmembrane region" description="Helical" evidence="7">
    <location>
        <begin position="424"/>
        <end position="445"/>
    </location>
</feature>
<feature type="transmembrane region" description="Helical" evidence="7">
    <location>
        <begin position="64"/>
        <end position="88"/>
    </location>
</feature>
<dbReference type="GO" id="GO:0080139">
    <property type="term" value="F:borate efflux transmembrane transporter activity"/>
    <property type="evidence" value="ECO:0007669"/>
    <property type="project" value="TreeGrafter"/>
</dbReference>
<dbReference type="Gene3D" id="1.10.287.570">
    <property type="entry name" value="Helical hairpin bin"/>
    <property type="match status" value="1"/>
</dbReference>
<name>A0A2T0FNR3_9ASCO</name>
<comment type="caution">
    <text evidence="9">The sequence shown here is derived from an EMBL/GenBank/DDBJ whole genome shotgun (WGS) entry which is preliminary data.</text>
</comment>
<keyword evidence="3" id="KW-0926">Vacuole</keyword>
<feature type="transmembrane region" description="Helical" evidence="7">
    <location>
        <begin position="451"/>
        <end position="472"/>
    </location>
</feature>
<dbReference type="FunFam" id="1.10.287.570:FF:000003">
    <property type="entry name" value="Anion exchange family protein"/>
    <property type="match status" value="1"/>
</dbReference>
<dbReference type="AlphaFoldDB" id="A0A2T0FNR3"/>
<evidence type="ECO:0000256" key="7">
    <source>
        <dbReference type="SAM" id="Phobius"/>
    </source>
</evidence>
<dbReference type="PANTHER" id="PTHR11453:SF82">
    <property type="entry name" value="BORON TRANSPORTER 1"/>
    <property type="match status" value="1"/>
</dbReference>
<evidence type="ECO:0000256" key="6">
    <source>
        <dbReference type="ARBA" id="ARBA00023136"/>
    </source>
</evidence>
<feature type="domain" description="Bicarbonate transporter-like transmembrane" evidence="8">
    <location>
        <begin position="1"/>
        <end position="165"/>
    </location>
</feature>
<dbReference type="InterPro" id="IPR003020">
    <property type="entry name" value="HCO3_transpt_euk"/>
</dbReference>
<dbReference type="GO" id="GO:0050801">
    <property type="term" value="P:monoatomic ion homeostasis"/>
    <property type="evidence" value="ECO:0007669"/>
    <property type="project" value="TreeGrafter"/>
</dbReference>
<dbReference type="GO" id="GO:0006820">
    <property type="term" value="P:monoatomic anion transport"/>
    <property type="evidence" value="ECO:0007669"/>
    <property type="project" value="InterPro"/>
</dbReference>
<feature type="transmembrane region" description="Helical" evidence="7">
    <location>
        <begin position="172"/>
        <end position="198"/>
    </location>
</feature>
<sequence length="501" mass="55778">MISDVRNRLPFYWSDWTDAWDYRVIPSTVFIFFANILPAIAFAQDMFDRTKNAYGVNEVLMASALGGIVFGLFSGQPLCIVGVTGPIAIFNYTVFQIVDGMDVEYFPFMTWVCIWAFIMHTIIAVTNGVVLMKYITQFSCDIFGCFINIIYIEKGIQILIRQLEHSDDQAGAYFSIVVALCVLIFGVVSLVLAGHSNFGTIYMRKFVKDYSLPLIVVFFTGFTFFPGRISELKLLRLEVATAFQPTTDLFGRDHGWFINFWHVNVGYVFLAIPFAILLTALFYFDHNISSIICQGAEFDLKKPSTFHWDFFLLGVTTLVSGLLGIPPPNGLIPQAPLHTYSLVVNEHEEEPYQVVEQRLTNTAQGFMTLGLMTGPLLKVLHLVPQGVLGGLFFMMGVPGLLGCEITRRVGLLVTEADLRSSDPLYSLSFWVVITFLSLSIIGTAAEIAITQTIAAVGFPGVLFLFMGVGAFLPKLFSESDLEVLDHPAASKFFSKEAAKEL</sequence>
<evidence type="ECO:0000256" key="5">
    <source>
        <dbReference type="ARBA" id="ARBA00022989"/>
    </source>
</evidence>
<feature type="transmembrane region" description="Helical" evidence="7">
    <location>
        <begin position="108"/>
        <end position="130"/>
    </location>
</feature>